<dbReference type="AlphaFoldDB" id="A0A0L6VTM1"/>
<protein>
    <submittedName>
        <fullName evidence="1">Uncharacterized protein</fullName>
    </submittedName>
</protein>
<evidence type="ECO:0000313" key="1">
    <source>
        <dbReference type="EMBL" id="KNZ63550.1"/>
    </source>
</evidence>
<accession>A0A0L6VTM1</accession>
<dbReference type="VEuPathDB" id="FungiDB:VP01_1129g7"/>
<organism evidence="1 2">
    <name type="scientific">Puccinia sorghi</name>
    <dbReference type="NCBI Taxonomy" id="27349"/>
    <lineage>
        <taxon>Eukaryota</taxon>
        <taxon>Fungi</taxon>
        <taxon>Dikarya</taxon>
        <taxon>Basidiomycota</taxon>
        <taxon>Pucciniomycotina</taxon>
        <taxon>Pucciniomycetes</taxon>
        <taxon>Pucciniales</taxon>
        <taxon>Pucciniaceae</taxon>
        <taxon>Puccinia</taxon>
    </lineage>
</organism>
<comment type="caution">
    <text evidence="1">The sequence shown here is derived from an EMBL/GenBank/DDBJ whole genome shotgun (WGS) entry which is preliminary data.</text>
</comment>
<dbReference type="EMBL" id="LAVV01001443">
    <property type="protein sequence ID" value="KNZ63550.1"/>
    <property type="molecule type" value="Genomic_DNA"/>
</dbReference>
<proteinExistence type="predicted"/>
<dbReference type="Proteomes" id="UP000037035">
    <property type="component" value="Unassembled WGS sequence"/>
</dbReference>
<evidence type="ECO:0000313" key="2">
    <source>
        <dbReference type="Proteomes" id="UP000037035"/>
    </source>
</evidence>
<name>A0A0L6VTM1_9BASI</name>
<gene>
    <name evidence="1" type="ORF">VP01_1129g7</name>
</gene>
<sequence>MTEYNPSSIKLVTRKLDVDNFSAWRWGIITALGYKNLDNYTPGWV</sequence>
<reference evidence="1 2" key="1">
    <citation type="submission" date="2015-08" db="EMBL/GenBank/DDBJ databases">
        <title>Next Generation Sequencing and Analysis of the Genome of Puccinia sorghi L Schw, the Causal Agent of Maize Common Rust.</title>
        <authorList>
            <person name="Rochi L."/>
            <person name="Burguener G."/>
            <person name="Darino M."/>
            <person name="Turjanski A."/>
            <person name="Kreff E."/>
            <person name="Dieguez M.J."/>
            <person name="Sacco F."/>
        </authorList>
    </citation>
    <scope>NUCLEOTIDE SEQUENCE [LARGE SCALE GENOMIC DNA]</scope>
    <source>
        <strain evidence="1 2">RO10H11247</strain>
    </source>
</reference>
<dbReference type="OrthoDB" id="10408724at2759"/>
<keyword evidence="2" id="KW-1185">Reference proteome</keyword>